<reference evidence="2" key="1">
    <citation type="submission" date="2011-08" db="EMBL/GenBank/DDBJ databases">
        <authorList>
            <person name="Rombauts S."/>
        </authorList>
    </citation>
    <scope>NUCLEOTIDE SEQUENCE</scope>
    <source>
        <strain evidence="2">London</strain>
    </source>
</reference>
<evidence type="ECO:0000313" key="1">
    <source>
        <dbReference type="EnsemblMetazoa" id="tetur05g04230.1"/>
    </source>
</evidence>
<dbReference type="EnsemblMetazoa" id="tetur05g04230.1">
    <property type="protein sequence ID" value="tetur05g04230.1"/>
    <property type="gene ID" value="tetur05g04230"/>
</dbReference>
<name>T1K4X3_TETUR</name>
<dbReference type="EMBL" id="CAEY01001581">
    <property type="status" value="NOT_ANNOTATED_CDS"/>
    <property type="molecule type" value="Genomic_DNA"/>
</dbReference>
<dbReference type="AlphaFoldDB" id="T1K4X3"/>
<proteinExistence type="predicted"/>
<dbReference type="Proteomes" id="UP000015104">
    <property type="component" value="Unassembled WGS sequence"/>
</dbReference>
<reference evidence="1" key="2">
    <citation type="submission" date="2015-06" db="UniProtKB">
        <authorList>
            <consortium name="EnsemblMetazoa"/>
        </authorList>
    </citation>
    <scope>IDENTIFICATION</scope>
</reference>
<evidence type="ECO:0000313" key="2">
    <source>
        <dbReference type="Proteomes" id="UP000015104"/>
    </source>
</evidence>
<organism evidence="1 2">
    <name type="scientific">Tetranychus urticae</name>
    <name type="common">Two-spotted spider mite</name>
    <dbReference type="NCBI Taxonomy" id="32264"/>
    <lineage>
        <taxon>Eukaryota</taxon>
        <taxon>Metazoa</taxon>
        <taxon>Ecdysozoa</taxon>
        <taxon>Arthropoda</taxon>
        <taxon>Chelicerata</taxon>
        <taxon>Arachnida</taxon>
        <taxon>Acari</taxon>
        <taxon>Acariformes</taxon>
        <taxon>Trombidiformes</taxon>
        <taxon>Prostigmata</taxon>
        <taxon>Eleutherengona</taxon>
        <taxon>Raphignathae</taxon>
        <taxon>Tetranychoidea</taxon>
        <taxon>Tetranychidae</taxon>
        <taxon>Tetranychus</taxon>
    </lineage>
</organism>
<accession>T1K4X3</accession>
<sequence length="34" mass="4126">MFMLKWTVGRVNMLDRSGLIERLLKCMRSYHVKL</sequence>
<keyword evidence="2" id="KW-1185">Reference proteome</keyword>
<protein>
    <submittedName>
        <fullName evidence="1">Uncharacterized protein</fullName>
    </submittedName>
</protein>
<dbReference type="HOGENOM" id="CLU_3377646_0_0_1"/>